<dbReference type="PROSITE" id="PS50801">
    <property type="entry name" value="STAS"/>
    <property type="match status" value="1"/>
</dbReference>
<name>A0A6N9TXG8_DISTH</name>
<dbReference type="CDD" id="cd07041">
    <property type="entry name" value="STAS_RsbR_RsbS_like"/>
    <property type="match status" value="1"/>
</dbReference>
<reference evidence="2 3" key="1">
    <citation type="submission" date="2020-02" db="EMBL/GenBank/DDBJ databases">
        <title>Comparative genomics of sulfur disproportionating microorganisms.</title>
        <authorList>
            <person name="Ward L.M."/>
            <person name="Bertran E."/>
            <person name="Johnston D.T."/>
        </authorList>
    </citation>
    <scope>NUCLEOTIDE SEQUENCE [LARGE SCALE GENOMIC DNA]</scope>
    <source>
        <strain evidence="2 3">DSM 100025</strain>
    </source>
</reference>
<dbReference type="InterPro" id="IPR002645">
    <property type="entry name" value="STAS_dom"/>
</dbReference>
<evidence type="ECO:0000259" key="1">
    <source>
        <dbReference type="PROSITE" id="PS50801"/>
    </source>
</evidence>
<accession>A0A6N9TXG8</accession>
<gene>
    <name evidence="2" type="ORF">G3N55_09975</name>
</gene>
<dbReference type="InterPro" id="IPR036513">
    <property type="entry name" value="STAS_dom_sf"/>
</dbReference>
<feature type="domain" description="STAS" evidence="1">
    <location>
        <begin position="9"/>
        <end position="120"/>
    </location>
</feature>
<dbReference type="Proteomes" id="UP000469346">
    <property type="component" value="Unassembled WGS sequence"/>
</dbReference>
<dbReference type="Gene3D" id="3.30.750.24">
    <property type="entry name" value="STAS domain"/>
    <property type="match status" value="1"/>
</dbReference>
<dbReference type="EMBL" id="JAAGRR010000127">
    <property type="protein sequence ID" value="NDY43166.1"/>
    <property type="molecule type" value="Genomic_DNA"/>
</dbReference>
<dbReference type="SUPFAM" id="SSF52091">
    <property type="entry name" value="SpoIIaa-like"/>
    <property type="match status" value="1"/>
</dbReference>
<dbReference type="Pfam" id="PF01740">
    <property type="entry name" value="STAS"/>
    <property type="match status" value="1"/>
</dbReference>
<sequence>MTAFPAPPEPYSVISLGAVLLVTLDEDIDDASVARLMELLANEVRRTGARGVVFDLHQVEVVDSYLAGHLESLAALARNLDARAVVAGLGVPTVLTVLDFGIRMTGLEFALDVQDAVARFGVRVTA</sequence>
<dbReference type="PANTHER" id="PTHR33745:SF1">
    <property type="entry name" value="RSBT ANTAGONIST PROTEIN RSBS"/>
    <property type="match status" value="1"/>
</dbReference>
<dbReference type="InterPro" id="IPR051932">
    <property type="entry name" value="Bact_StressResp_Reg"/>
</dbReference>
<keyword evidence="3" id="KW-1185">Reference proteome</keyword>
<evidence type="ECO:0000313" key="3">
    <source>
        <dbReference type="Proteomes" id="UP000469346"/>
    </source>
</evidence>
<comment type="caution">
    <text evidence="2">The sequence shown here is derived from an EMBL/GenBank/DDBJ whole genome shotgun (WGS) entry which is preliminary data.</text>
</comment>
<dbReference type="AlphaFoldDB" id="A0A6N9TXG8"/>
<organism evidence="2 3">
    <name type="scientific">Dissulfurirhabdus thermomarina</name>
    <dbReference type="NCBI Taxonomy" id="1765737"/>
    <lineage>
        <taxon>Bacteria</taxon>
        <taxon>Deltaproteobacteria</taxon>
        <taxon>Dissulfurirhabdaceae</taxon>
        <taxon>Dissulfurirhabdus</taxon>
    </lineage>
</organism>
<dbReference type="PANTHER" id="PTHR33745">
    <property type="entry name" value="RSBT ANTAGONIST PROTEIN RSBS-RELATED"/>
    <property type="match status" value="1"/>
</dbReference>
<evidence type="ECO:0000313" key="2">
    <source>
        <dbReference type="EMBL" id="NDY43166.1"/>
    </source>
</evidence>
<protein>
    <submittedName>
        <fullName evidence="2">STAS domain-containing protein</fullName>
    </submittedName>
</protein>
<dbReference type="RefSeq" id="WP_169755338.1">
    <property type="nucleotide sequence ID" value="NZ_JAAGRR010000127.1"/>
</dbReference>
<proteinExistence type="predicted"/>